<dbReference type="RefSeq" id="WP_252955896.1">
    <property type="nucleotide sequence ID" value="NZ_JAFIRR010000185.1"/>
</dbReference>
<keyword evidence="2" id="KW-1185">Reference proteome</keyword>
<gene>
    <name evidence="1" type="ORF">JYK14_24415</name>
</gene>
<name>A0ABT1DDL6_9PROT</name>
<dbReference type="EMBL" id="JAFIRR010000185">
    <property type="protein sequence ID" value="MCO6419279.1"/>
    <property type="molecule type" value="Genomic_DNA"/>
</dbReference>
<evidence type="ECO:0000313" key="1">
    <source>
        <dbReference type="EMBL" id="MCO6419279.1"/>
    </source>
</evidence>
<protein>
    <recommendedName>
        <fullName evidence="3">DUF2877 domain-containing protein</fullName>
    </recommendedName>
</protein>
<sequence>MREVAEPAVAFLAEVQARLAPVSDDAVRRCAMRAAALAAPALEPDGVAALAKLLASCRVASLSSAASTLSRVLADRAGADGLLPEGMVGFVLSGYAAPGMPALAAVVEACRAAGGAAPEAQAHRLATLGVAFMLD</sequence>
<reference evidence="1 2" key="1">
    <citation type="submission" date="2021-12" db="EMBL/GenBank/DDBJ databases">
        <title>Siccirubricoccus leaddurans sp. nov., a high concentration Zn2+ tolerance bacterium.</title>
        <authorList>
            <person name="Cao Y."/>
        </authorList>
    </citation>
    <scope>NUCLEOTIDE SEQUENCE [LARGE SCALE GENOMIC DNA]</scope>
    <source>
        <strain evidence="1 2">KC 17139</strain>
    </source>
</reference>
<accession>A0ABT1DDL6</accession>
<proteinExistence type="predicted"/>
<dbReference type="Proteomes" id="UP001523392">
    <property type="component" value="Unassembled WGS sequence"/>
</dbReference>
<evidence type="ECO:0000313" key="2">
    <source>
        <dbReference type="Proteomes" id="UP001523392"/>
    </source>
</evidence>
<evidence type="ECO:0008006" key="3">
    <source>
        <dbReference type="Google" id="ProtNLM"/>
    </source>
</evidence>
<comment type="caution">
    <text evidence="1">The sequence shown here is derived from an EMBL/GenBank/DDBJ whole genome shotgun (WGS) entry which is preliminary data.</text>
</comment>
<organism evidence="1 2">
    <name type="scientific">Siccirubricoccus soli</name>
    <dbReference type="NCBI Taxonomy" id="2899147"/>
    <lineage>
        <taxon>Bacteria</taxon>
        <taxon>Pseudomonadati</taxon>
        <taxon>Pseudomonadota</taxon>
        <taxon>Alphaproteobacteria</taxon>
        <taxon>Acetobacterales</taxon>
        <taxon>Roseomonadaceae</taxon>
        <taxon>Siccirubricoccus</taxon>
    </lineage>
</organism>